<reference evidence="1 2" key="1">
    <citation type="submission" date="2013-03" db="EMBL/GenBank/DDBJ databases">
        <authorList>
            <person name="Linke B."/>
        </authorList>
    </citation>
    <scope>NUCLEOTIDE SEQUENCE [LARGE SCALE GENOMIC DNA]</scope>
    <source>
        <strain evidence="1 2">B13</strain>
    </source>
</reference>
<dbReference type="Proteomes" id="UP000025241">
    <property type="component" value="Chromosome I"/>
</dbReference>
<dbReference type="AlphaFoldDB" id="A0A024HLL8"/>
<gene>
    <name evidence="1" type="primary">yaiW</name>
    <name evidence="1" type="ORF">PKB_4437</name>
</gene>
<dbReference type="RefSeq" id="WP_084166699.1">
    <property type="nucleotide sequence ID" value="NZ_HG322950.1"/>
</dbReference>
<keyword evidence="2" id="KW-1185">Reference proteome</keyword>
<dbReference type="KEGG" id="pkc:PKB_4437"/>
<evidence type="ECO:0000313" key="1">
    <source>
        <dbReference type="EMBL" id="CDF85761.1"/>
    </source>
</evidence>
<protein>
    <recommendedName>
        <fullName evidence="3">Lipoprotein</fullName>
    </recommendedName>
</protein>
<evidence type="ECO:0000313" key="2">
    <source>
        <dbReference type="Proteomes" id="UP000025241"/>
    </source>
</evidence>
<dbReference type="eggNOG" id="ENOG502Z82H">
    <property type="taxonomic scope" value="Bacteria"/>
</dbReference>
<proteinExistence type="predicted"/>
<dbReference type="PATRIC" id="fig|1301098.3.peg.4425"/>
<evidence type="ECO:0008006" key="3">
    <source>
        <dbReference type="Google" id="ProtNLM"/>
    </source>
</evidence>
<dbReference type="Pfam" id="PF07759">
    <property type="entry name" value="DUF1615"/>
    <property type="match status" value="1"/>
</dbReference>
<dbReference type="HOGENOM" id="CLU_048230_1_0_6"/>
<dbReference type="STRING" id="1301098.PKB_4437"/>
<accession>A0A024HLL8</accession>
<dbReference type="InterPro" id="IPR011673">
    <property type="entry name" value="DUF1615"/>
</dbReference>
<dbReference type="EMBL" id="HG322950">
    <property type="protein sequence ID" value="CDF85761.1"/>
    <property type="molecule type" value="Genomic_DNA"/>
</dbReference>
<reference evidence="1 2" key="2">
    <citation type="submission" date="2014-05" db="EMBL/GenBank/DDBJ databases">
        <title>Genome sequence of the 3-chlorobenzoate degrading bacterium Pseudomonas knackmussii B13 shows multiple evidence for horizontal gene transfer.</title>
        <authorList>
            <person name="Miyazaki R."/>
            <person name="Bertelli C."/>
            <person name="Falquet L."/>
            <person name="Robinson-Rechavi M."/>
            <person name="Gharib W."/>
            <person name="Roy S."/>
            <person name="Van der Meer J.R."/>
        </authorList>
    </citation>
    <scope>NUCLEOTIDE SEQUENCE [LARGE SCALE GENOMIC DNA]</scope>
    <source>
        <strain evidence="1 2">B13</strain>
    </source>
</reference>
<sequence length="379" mass="41263">MSHALVLPVLPGANRLLRSILALGAVLLALAGCSSQSTRQAAEPTPAEVRASLVRLLPATVKDRQGWATDIQVAFAAQKIKPSTQNLCSVIAVAEQESNLQADPQVPNLGGIARSEMQRRASAVHVPNFMLDAALALKSPDGRSYSQRLDKARSERELSAIFDDFIGMVPLGQQLFGRFNPVHTAGPMQVSVAFAEEHAAGYPYPLKGSIRQEVFSRRGGVYFGTAHLLGYPVDYPQPLYRFADYNAGWYASRNAAFQRAVSLASGIPLTLDGDLIRYDSSAAGATELAVRSLGKRLDMSDSEVRRALEQGERAEFAESRLYTKVFALAEKSEGKPLPRAILPGITLHSPKITRNLTTAWFAQRVDERYQRCLARAGKG</sequence>
<name>A0A024HLL8_PSEKB</name>
<organism evidence="1 2">
    <name type="scientific">Pseudomonas knackmussii (strain DSM 6978 / CCUG 54928 / LMG 23759 / B13)</name>
    <dbReference type="NCBI Taxonomy" id="1301098"/>
    <lineage>
        <taxon>Bacteria</taxon>
        <taxon>Pseudomonadati</taxon>
        <taxon>Pseudomonadota</taxon>
        <taxon>Gammaproteobacteria</taxon>
        <taxon>Pseudomonadales</taxon>
        <taxon>Pseudomonadaceae</taxon>
        <taxon>Pseudomonas</taxon>
    </lineage>
</organism>
<dbReference type="OrthoDB" id="596976at2"/>